<dbReference type="AlphaFoldDB" id="A4J2V2"/>
<name>A4J2V2_DESRM</name>
<proteinExistence type="predicted"/>
<dbReference type="SMART" id="SM00487">
    <property type="entry name" value="DEXDc"/>
    <property type="match status" value="1"/>
</dbReference>
<dbReference type="EMBL" id="CP000612">
    <property type="protein sequence ID" value="ABO49405.1"/>
    <property type="molecule type" value="Genomic_DNA"/>
</dbReference>
<protein>
    <submittedName>
        <fullName evidence="2">Type III restriction enzyme, res subunit</fullName>
    </submittedName>
</protein>
<dbReference type="RefSeq" id="WP_011877236.1">
    <property type="nucleotide sequence ID" value="NC_009253.1"/>
</dbReference>
<organism evidence="2 3">
    <name type="scientific">Desulforamulus reducens (strain ATCC BAA-1160 / DSM 100696 / MI-1)</name>
    <name type="common">Desulfotomaculum reducens</name>
    <dbReference type="NCBI Taxonomy" id="349161"/>
    <lineage>
        <taxon>Bacteria</taxon>
        <taxon>Bacillati</taxon>
        <taxon>Bacillota</taxon>
        <taxon>Clostridia</taxon>
        <taxon>Eubacteriales</taxon>
        <taxon>Peptococcaceae</taxon>
        <taxon>Desulforamulus</taxon>
    </lineage>
</organism>
<dbReference type="Gene3D" id="3.40.50.300">
    <property type="entry name" value="P-loop containing nucleotide triphosphate hydrolases"/>
    <property type="match status" value="1"/>
</dbReference>
<dbReference type="REBASE" id="14933">
    <property type="entry name" value="DreMORF868P"/>
</dbReference>
<dbReference type="InterPro" id="IPR006935">
    <property type="entry name" value="Helicase/UvrB_N"/>
</dbReference>
<evidence type="ECO:0000313" key="3">
    <source>
        <dbReference type="Proteomes" id="UP000001556"/>
    </source>
</evidence>
<reference evidence="2 3" key="1">
    <citation type="submission" date="2007-03" db="EMBL/GenBank/DDBJ databases">
        <title>Complete sequence of Desulfotomaculum reducens MI-1.</title>
        <authorList>
            <consortium name="US DOE Joint Genome Institute"/>
            <person name="Copeland A."/>
            <person name="Lucas S."/>
            <person name="Lapidus A."/>
            <person name="Barry K."/>
            <person name="Detter J.C."/>
            <person name="Glavina del Rio T."/>
            <person name="Hammon N."/>
            <person name="Israni S."/>
            <person name="Dalin E."/>
            <person name="Tice H."/>
            <person name="Pitluck S."/>
            <person name="Sims D."/>
            <person name="Brettin T."/>
            <person name="Bruce D."/>
            <person name="Han C."/>
            <person name="Tapia R."/>
            <person name="Schmutz J."/>
            <person name="Larimer F."/>
            <person name="Land M."/>
            <person name="Hauser L."/>
            <person name="Kyrpides N."/>
            <person name="Kim E."/>
            <person name="Tebo B.M."/>
            <person name="Richardson P."/>
        </authorList>
    </citation>
    <scope>NUCLEOTIDE SEQUENCE [LARGE SCALE GENOMIC DNA]</scope>
    <source>
        <strain evidence="2 3">MI-1</strain>
    </source>
</reference>
<dbReference type="eggNOG" id="COG1061">
    <property type="taxonomic scope" value="Bacteria"/>
</dbReference>
<dbReference type="InterPro" id="IPR027417">
    <property type="entry name" value="P-loop_NTPase"/>
</dbReference>
<dbReference type="KEGG" id="drm:Dred_0868"/>
<dbReference type="GO" id="GO:0016787">
    <property type="term" value="F:hydrolase activity"/>
    <property type="evidence" value="ECO:0007669"/>
    <property type="project" value="InterPro"/>
</dbReference>
<dbReference type="Pfam" id="PF04851">
    <property type="entry name" value="ResIII"/>
    <property type="match status" value="1"/>
</dbReference>
<dbReference type="HOGENOM" id="CLU_015668_0_0_9"/>
<feature type="domain" description="Helicase ATP-binding" evidence="1">
    <location>
        <begin position="47"/>
        <end position="259"/>
    </location>
</feature>
<dbReference type="Proteomes" id="UP000001556">
    <property type="component" value="Chromosome"/>
</dbReference>
<evidence type="ECO:0000259" key="1">
    <source>
        <dbReference type="PROSITE" id="PS51192"/>
    </source>
</evidence>
<sequence>MLKLKNYQSRTLTKLTEFLEKSWIFSPQQVFEEVQDAPGFFPKYHSLPELENIPYVCLRLPTGGGKTLLSSYIIGVVANAYMEIDFPIVLWLTPTDIIRRQTLETLKNPQHPNREALDSQFGGLVRIFDISEFPQLRQQDIGGAVCIFVATFAAFRVNSTGGRKVYAHHEELEPHFKCIPSRSPHLELNDQGEIKYSFANLLAYHNPLVIVDEAHNHTSKLSIEVLQRIRPAAIVELTATPANNSNVLFKVSASELKAEDMIKLPVRLIEHKSWEDAVTNAIQTRERLDELAKNEEQYIRPIVLFQAENKDKDVTVDVILKYLTEDENIPREAIAVATGEQRELDGIDLFDPDCTVKYVITIQALKEGWDCSFAYVFCSTARVQSAKDAEQLLGRVLRMPYAKRRKQDDLNRAYAHVSVTTWSEAVSQIRDNMISMGFEDVEAENNIQYEQIKLLEPEEKPAVFCEEVVVYSSFAPEITSLNFALQADTDIEKTDNGYKVTFLCTSQNDLRELESKASIMFTSSVDQQQLVKEVTTKQGYTRPPSPAEKGEKLIVPQLCLNFGDGEFGVAERESFLPDGWNILDFPTNLDNFQPVEDGHAFEIDIKGTKIYERVLEGQEALSLGIATHWTEAQLVGWLDRKLRQPDIPYTSLVEFIRRHVRYLQEFKKVNLPDLVRLRFVLEKLLKQKISNCREKSYEQGVQNVLFDTPEVAYVSSDVSVVFQEGQYPVNSFYRGSFRFLKHFFPVISTMNNEEIECAKALEMNKKVKTWVRNLERQPQSSFWLPTSTDKFYPDFVAQLFDGRILVVEYKGEQLATNKDTQEKDMIGQLWAKQSGGNCLFLMATKNDTDGKDLYTQINKIIEVN</sequence>
<accession>A4J2V2</accession>
<dbReference type="GO" id="GO:0003677">
    <property type="term" value="F:DNA binding"/>
    <property type="evidence" value="ECO:0007669"/>
    <property type="project" value="InterPro"/>
</dbReference>
<dbReference type="SUPFAM" id="SSF52540">
    <property type="entry name" value="P-loop containing nucleoside triphosphate hydrolases"/>
    <property type="match status" value="2"/>
</dbReference>
<dbReference type="OrthoDB" id="9804145at2"/>
<keyword evidence="3" id="KW-1185">Reference proteome</keyword>
<gene>
    <name evidence="2" type="ordered locus">Dred_0868</name>
</gene>
<dbReference type="PROSITE" id="PS51192">
    <property type="entry name" value="HELICASE_ATP_BIND_1"/>
    <property type="match status" value="1"/>
</dbReference>
<dbReference type="GO" id="GO:0005524">
    <property type="term" value="F:ATP binding"/>
    <property type="evidence" value="ECO:0007669"/>
    <property type="project" value="InterPro"/>
</dbReference>
<dbReference type="STRING" id="349161.Dred_0868"/>
<dbReference type="InterPro" id="IPR014001">
    <property type="entry name" value="Helicase_ATP-bd"/>
</dbReference>
<evidence type="ECO:0000313" key="2">
    <source>
        <dbReference type="EMBL" id="ABO49405.1"/>
    </source>
</evidence>